<evidence type="ECO:0000313" key="8">
    <source>
        <dbReference type="Proteomes" id="UP000196778"/>
    </source>
</evidence>
<keyword evidence="4 5" id="KW-0732">Signal</keyword>
<evidence type="ECO:0000259" key="6">
    <source>
        <dbReference type="PROSITE" id="PS50983"/>
    </source>
</evidence>
<evidence type="ECO:0000256" key="3">
    <source>
        <dbReference type="ARBA" id="ARBA00022448"/>
    </source>
</evidence>
<comment type="similarity">
    <text evidence="2">Belongs to the bacterial solute-binding protein 8 family.</text>
</comment>
<dbReference type="PANTHER" id="PTHR30532:SF1">
    <property type="entry name" value="IRON(3+)-HYDROXAMATE-BINDING PROTEIN FHUD"/>
    <property type="match status" value="1"/>
</dbReference>
<sequence length="319" mass="33991">MTSPASRRWIAAALPVLLLSGCAATDSPATPSAEAEGRTVDTVLGTVTVPEEIDSVVVLEGRRDLDIVLSLGLPLAGYPYEEEGTLDLESPLADELAEAKKNGATELFLADEINIESIAAAAPDLIVSRADDTEPILDELSAIAPVVAVGEQDTSSWQDDLRLVAEATGTQQRADELVADYDARVAELSERYADVLADNSFVPMSYNGEGAETRPNRLLSVVLRDLGATPSDAFADVIADGDGEYSLEQLLEGFGDADAIVALVNDPQTWEQLQENPLYQELPAVRDGHVVRSDKQTHEGAALTSQHALDVVEQLLATL</sequence>
<dbReference type="OrthoDB" id="9793175at2"/>
<dbReference type="InterPro" id="IPR051313">
    <property type="entry name" value="Bact_iron-sidero_bind"/>
</dbReference>
<keyword evidence="8" id="KW-1185">Reference proteome</keyword>
<evidence type="ECO:0000256" key="1">
    <source>
        <dbReference type="ARBA" id="ARBA00004196"/>
    </source>
</evidence>
<dbReference type="GO" id="GO:0030288">
    <property type="term" value="C:outer membrane-bounded periplasmic space"/>
    <property type="evidence" value="ECO:0007669"/>
    <property type="project" value="TreeGrafter"/>
</dbReference>
<evidence type="ECO:0000313" key="7">
    <source>
        <dbReference type="EMBL" id="SJN31659.1"/>
    </source>
</evidence>
<dbReference type="PROSITE" id="PS50983">
    <property type="entry name" value="FE_B12_PBP"/>
    <property type="match status" value="1"/>
</dbReference>
<feature type="domain" description="Fe/B12 periplasmic-binding" evidence="6">
    <location>
        <begin position="56"/>
        <end position="319"/>
    </location>
</feature>
<organism evidence="7 8">
    <name type="scientific">Mycetocola reblochoni REB411</name>
    <dbReference type="NCBI Taxonomy" id="1255698"/>
    <lineage>
        <taxon>Bacteria</taxon>
        <taxon>Bacillati</taxon>
        <taxon>Actinomycetota</taxon>
        <taxon>Actinomycetes</taxon>
        <taxon>Micrococcales</taxon>
        <taxon>Microbacteriaceae</taxon>
        <taxon>Mycetocola</taxon>
    </lineage>
</organism>
<feature type="chain" id="PRO_5039496257" evidence="5">
    <location>
        <begin position="26"/>
        <end position="319"/>
    </location>
</feature>
<keyword evidence="3" id="KW-0813">Transport</keyword>
<dbReference type="Pfam" id="PF01497">
    <property type="entry name" value="Peripla_BP_2"/>
    <property type="match status" value="1"/>
</dbReference>
<dbReference type="SUPFAM" id="SSF53807">
    <property type="entry name" value="Helical backbone' metal receptor"/>
    <property type="match status" value="1"/>
</dbReference>
<evidence type="ECO:0000256" key="4">
    <source>
        <dbReference type="ARBA" id="ARBA00022729"/>
    </source>
</evidence>
<comment type="subcellular location">
    <subcellularLocation>
        <location evidence="1">Cell envelope</location>
    </subcellularLocation>
</comment>
<dbReference type="GO" id="GO:1901678">
    <property type="term" value="P:iron coordination entity transport"/>
    <property type="evidence" value="ECO:0007669"/>
    <property type="project" value="UniProtKB-ARBA"/>
</dbReference>
<dbReference type="Proteomes" id="UP000196778">
    <property type="component" value="Unassembled WGS sequence"/>
</dbReference>
<dbReference type="PROSITE" id="PS51257">
    <property type="entry name" value="PROKAR_LIPOPROTEIN"/>
    <property type="match status" value="1"/>
</dbReference>
<proteinExistence type="inferred from homology"/>
<accession>A0A1R4JI13</accession>
<reference evidence="8" key="1">
    <citation type="submission" date="2017-02" db="EMBL/GenBank/DDBJ databases">
        <authorList>
            <person name="Dridi B."/>
        </authorList>
    </citation>
    <scope>NUCLEOTIDE SEQUENCE [LARGE SCALE GENOMIC DNA]</scope>
    <source>
        <strain evidence="8">EB411</strain>
    </source>
</reference>
<dbReference type="AlphaFoldDB" id="A0A1R4JI13"/>
<dbReference type="PANTHER" id="PTHR30532">
    <property type="entry name" value="IRON III DICITRATE-BINDING PERIPLASMIC PROTEIN"/>
    <property type="match status" value="1"/>
</dbReference>
<feature type="signal peptide" evidence="5">
    <location>
        <begin position="1"/>
        <end position="25"/>
    </location>
</feature>
<evidence type="ECO:0000256" key="5">
    <source>
        <dbReference type="SAM" id="SignalP"/>
    </source>
</evidence>
<gene>
    <name evidence="7" type="ORF">FM119_07635</name>
</gene>
<dbReference type="EMBL" id="FUKR01000042">
    <property type="protein sequence ID" value="SJN31659.1"/>
    <property type="molecule type" value="Genomic_DNA"/>
</dbReference>
<dbReference type="RefSeq" id="WP_087137085.1">
    <property type="nucleotide sequence ID" value="NZ_FUKR01000042.1"/>
</dbReference>
<evidence type="ECO:0000256" key="2">
    <source>
        <dbReference type="ARBA" id="ARBA00008814"/>
    </source>
</evidence>
<dbReference type="InterPro" id="IPR002491">
    <property type="entry name" value="ABC_transptr_periplasmic_BD"/>
</dbReference>
<name>A0A1R4JI13_9MICO</name>
<dbReference type="Gene3D" id="3.40.50.1980">
    <property type="entry name" value="Nitrogenase molybdenum iron protein domain"/>
    <property type="match status" value="2"/>
</dbReference>
<protein>
    <submittedName>
        <fullName evidence="7">Periplasmic binding protein</fullName>
    </submittedName>
</protein>